<evidence type="ECO:0000256" key="4">
    <source>
        <dbReference type="ARBA" id="ARBA00022516"/>
    </source>
</evidence>
<dbReference type="PANTHER" id="PTHR10067">
    <property type="entry name" value="PHOSPHATIDYLSERINE DECARBOXYLASE"/>
    <property type="match status" value="1"/>
</dbReference>
<evidence type="ECO:0000256" key="3">
    <source>
        <dbReference type="ARBA" id="ARBA00012243"/>
    </source>
</evidence>
<evidence type="ECO:0000256" key="2">
    <source>
        <dbReference type="ARBA" id="ARBA00005189"/>
    </source>
</evidence>
<evidence type="ECO:0000256" key="11">
    <source>
        <dbReference type="ARBA" id="ARBA00023317"/>
    </source>
</evidence>
<reference evidence="13 14" key="1">
    <citation type="journal article" date="2019" name="Int. J. Syst. Evol. Microbiol.">
        <title>The Global Catalogue of Microorganisms (GCM) 10K type strain sequencing project: providing services to taxonomists for standard genome sequencing and annotation.</title>
        <authorList>
            <consortium name="The Broad Institute Genomics Platform"/>
            <consortium name="The Broad Institute Genome Sequencing Center for Infectious Disease"/>
            <person name="Wu L."/>
            <person name="Ma J."/>
        </authorList>
    </citation>
    <scope>NUCLEOTIDE SEQUENCE [LARGE SCALE GENOMIC DNA]</scope>
    <source>
        <strain evidence="13 14">JCM 9731</strain>
    </source>
</reference>
<keyword evidence="4" id="KW-0444">Lipid biosynthesis</keyword>
<comment type="pathway">
    <text evidence="12">Phospholipid metabolism; phosphatidylethanolamine biosynthesis.</text>
</comment>
<keyword evidence="8" id="KW-0594">Phospholipid biosynthesis</keyword>
<keyword evidence="14" id="KW-1185">Reference proteome</keyword>
<keyword evidence="10" id="KW-1208">Phospholipid metabolism</keyword>
<evidence type="ECO:0000256" key="10">
    <source>
        <dbReference type="ARBA" id="ARBA00023264"/>
    </source>
</evidence>
<dbReference type="NCBIfam" id="TIGR00163">
    <property type="entry name" value="PS_decarb"/>
    <property type="match status" value="1"/>
</dbReference>
<dbReference type="InterPro" id="IPR003817">
    <property type="entry name" value="PS_Dcarbxylase"/>
</dbReference>
<evidence type="ECO:0000256" key="9">
    <source>
        <dbReference type="ARBA" id="ARBA00023239"/>
    </source>
</evidence>
<proteinExistence type="predicted"/>
<comment type="cofactor">
    <cofactor evidence="1">
        <name>pyruvate</name>
        <dbReference type="ChEBI" id="CHEBI:15361"/>
    </cofactor>
</comment>
<dbReference type="EC" id="4.1.1.65" evidence="3"/>
<keyword evidence="7" id="KW-0865">Zymogen</keyword>
<evidence type="ECO:0000256" key="6">
    <source>
        <dbReference type="ARBA" id="ARBA00023098"/>
    </source>
</evidence>
<keyword evidence="9" id="KW-0456">Lyase</keyword>
<evidence type="ECO:0000256" key="1">
    <source>
        <dbReference type="ARBA" id="ARBA00001928"/>
    </source>
</evidence>
<evidence type="ECO:0000313" key="13">
    <source>
        <dbReference type="EMBL" id="GAA0340861.1"/>
    </source>
</evidence>
<dbReference type="InterPro" id="IPR033177">
    <property type="entry name" value="PSD-B"/>
</dbReference>
<accession>A0ABN0WL03</accession>
<gene>
    <name evidence="13" type="ORF">GCM10008967_33970</name>
</gene>
<evidence type="ECO:0000313" key="14">
    <source>
        <dbReference type="Proteomes" id="UP001500782"/>
    </source>
</evidence>
<evidence type="ECO:0000256" key="8">
    <source>
        <dbReference type="ARBA" id="ARBA00023209"/>
    </source>
</evidence>
<name>A0ABN0WL03_9BACI</name>
<sequence>MTYLIKEKLYRIMIELTNGPFTSKILQKFTQSKWSRRLIPLYMKTYNISSDELSLPLDAYPSLQEFFIRKLKDNARTITEGEKTIISPVDGVLEDWGNITPDTQMLVKGKPYSIEEMLGSKEKADEYAGGKFILLYLSPAHYHRIHSPLAGKVVSTYSLGSKSYPVNRLGISLGKSPLSKNFRLVSEFENEERKFALVKIGAMFVNSIEWTCKNENVIKGEELGYFSFGSSVVLLFPKGYMEIDQNLKRGTPVLMGTNIGRVK</sequence>
<dbReference type="Proteomes" id="UP001500782">
    <property type="component" value="Unassembled WGS sequence"/>
</dbReference>
<organism evidence="13 14">
    <name type="scientific">Bacillus carboniphilus</name>
    <dbReference type="NCBI Taxonomy" id="86663"/>
    <lineage>
        <taxon>Bacteria</taxon>
        <taxon>Bacillati</taxon>
        <taxon>Bacillota</taxon>
        <taxon>Bacilli</taxon>
        <taxon>Bacillales</taxon>
        <taxon>Bacillaceae</taxon>
        <taxon>Bacillus</taxon>
    </lineage>
</organism>
<protein>
    <recommendedName>
        <fullName evidence="3">phosphatidylserine decarboxylase</fullName>
        <ecNumber evidence="3">4.1.1.65</ecNumber>
    </recommendedName>
</protein>
<dbReference type="NCBIfam" id="NF002853">
    <property type="entry name" value="PRK03140.1"/>
    <property type="match status" value="1"/>
</dbReference>
<evidence type="ECO:0000256" key="12">
    <source>
        <dbReference type="ARBA" id="ARBA00024326"/>
    </source>
</evidence>
<keyword evidence="5" id="KW-0210">Decarboxylase</keyword>
<comment type="caution">
    <text evidence="13">The sequence shown here is derived from an EMBL/GenBank/DDBJ whole genome shotgun (WGS) entry which is preliminary data.</text>
</comment>
<keyword evidence="11" id="KW-0670">Pyruvate</keyword>
<evidence type="ECO:0000256" key="5">
    <source>
        <dbReference type="ARBA" id="ARBA00022793"/>
    </source>
</evidence>
<evidence type="ECO:0000256" key="7">
    <source>
        <dbReference type="ARBA" id="ARBA00023145"/>
    </source>
</evidence>
<comment type="pathway">
    <text evidence="2">Lipid metabolism.</text>
</comment>
<keyword evidence="6" id="KW-0443">Lipid metabolism</keyword>
<dbReference type="Pfam" id="PF02666">
    <property type="entry name" value="PS_Dcarbxylase"/>
    <property type="match status" value="1"/>
</dbReference>
<dbReference type="EMBL" id="BAAADJ010000059">
    <property type="protein sequence ID" value="GAA0340861.1"/>
    <property type="molecule type" value="Genomic_DNA"/>
</dbReference>
<dbReference type="PANTHER" id="PTHR10067:SF6">
    <property type="entry name" value="PHOSPHATIDYLSERINE DECARBOXYLASE PROENZYME, MITOCHONDRIAL"/>
    <property type="match status" value="1"/>
</dbReference>